<dbReference type="GO" id="GO:0008168">
    <property type="term" value="F:methyltransferase activity"/>
    <property type="evidence" value="ECO:0007669"/>
    <property type="project" value="UniProtKB-KW"/>
</dbReference>
<dbReference type="PANTHER" id="PTHR43861:SF3">
    <property type="entry name" value="PUTATIVE (AFU_ORTHOLOGUE AFUA_2G14390)-RELATED"/>
    <property type="match status" value="1"/>
</dbReference>
<dbReference type="Gene3D" id="3.40.50.150">
    <property type="entry name" value="Vaccinia Virus protein VP39"/>
    <property type="match status" value="1"/>
</dbReference>
<evidence type="ECO:0000313" key="6">
    <source>
        <dbReference type="Proteomes" id="UP000321224"/>
    </source>
</evidence>
<evidence type="ECO:0000313" key="5">
    <source>
        <dbReference type="Proteomes" id="UP000198717"/>
    </source>
</evidence>
<dbReference type="RefSeq" id="WP_090490746.1">
    <property type="nucleotide sequence ID" value="NZ_BJVY01000001.1"/>
</dbReference>
<dbReference type="GO" id="GO:0032259">
    <property type="term" value="P:methylation"/>
    <property type="evidence" value="ECO:0007669"/>
    <property type="project" value="UniProtKB-KW"/>
</dbReference>
<name>A0A511H4M0_9BACT</name>
<gene>
    <name evidence="3" type="ORF">MVI01_02560</name>
    <name evidence="4" type="ORF">SAMN04488504_105328</name>
</gene>
<evidence type="ECO:0000259" key="2">
    <source>
        <dbReference type="Pfam" id="PF13649"/>
    </source>
</evidence>
<reference evidence="4 5" key="1">
    <citation type="submission" date="2016-10" db="EMBL/GenBank/DDBJ databases">
        <authorList>
            <person name="Varghese N."/>
            <person name="Submissions S."/>
        </authorList>
    </citation>
    <scope>NUCLEOTIDE SEQUENCE [LARGE SCALE GENOMIC DNA]</scope>
    <source>
        <strain evidence="4 5">DSM 2260</strain>
    </source>
</reference>
<dbReference type="PANTHER" id="PTHR43861">
    <property type="entry name" value="TRANS-ACONITATE 2-METHYLTRANSFERASE-RELATED"/>
    <property type="match status" value="1"/>
</dbReference>
<dbReference type="EMBL" id="FNAJ01000005">
    <property type="protein sequence ID" value="SDE26603.1"/>
    <property type="molecule type" value="Genomic_DNA"/>
</dbReference>
<accession>A0A511H4M0</accession>
<dbReference type="AlphaFoldDB" id="A0A511H4M0"/>
<keyword evidence="1 3" id="KW-0808">Transferase</keyword>
<dbReference type="EMBL" id="BJVY01000001">
    <property type="protein sequence ID" value="GEL68472.1"/>
    <property type="molecule type" value="Genomic_DNA"/>
</dbReference>
<evidence type="ECO:0000256" key="1">
    <source>
        <dbReference type="ARBA" id="ARBA00022679"/>
    </source>
</evidence>
<dbReference type="Proteomes" id="UP000198717">
    <property type="component" value="Unassembled WGS sequence"/>
</dbReference>
<dbReference type="InterPro" id="IPR041698">
    <property type="entry name" value="Methyltransf_25"/>
</dbReference>
<protein>
    <submittedName>
        <fullName evidence="4">Methyltransferase domain-containing protein</fullName>
    </submittedName>
    <submittedName>
        <fullName evidence="3">SAM-dependent methyltransferase</fullName>
    </submittedName>
</protein>
<feature type="domain" description="Methyltransferase" evidence="2">
    <location>
        <begin position="44"/>
        <end position="136"/>
    </location>
</feature>
<evidence type="ECO:0000313" key="4">
    <source>
        <dbReference type="EMBL" id="SDE26603.1"/>
    </source>
</evidence>
<evidence type="ECO:0000313" key="3">
    <source>
        <dbReference type="EMBL" id="GEL68472.1"/>
    </source>
</evidence>
<dbReference type="Proteomes" id="UP000321224">
    <property type="component" value="Unassembled WGS sequence"/>
</dbReference>
<sequence length="207" mass="22311">MAEQPPDAATQWDARFSHPAYVYGTQPNDFLVEMASRLPPGGRVLSLGEGEGRNAVYLASLGHAVTAVDASSVGLQKAKQLAVERGVNIETRVSDLAHFTFAPEAWDAAIVIFCHLPPALRRRVHGALVKSLRPGGLVLLEAYTPAQLGFRTGGPPVEELLYTAEALREDFAGLELPVLRELTREVREGTLHTGRAAVVQLVGRKAT</sequence>
<keyword evidence="3" id="KW-0489">Methyltransferase</keyword>
<reference evidence="3 6" key="2">
    <citation type="submission" date="2019-07" db="EMBL/GenBank/DDBJ databases">
        <title>Whole genome shotgun sequence of Myxococcus virescens NBRC 100334.</title>
        <authorList>
            <person name="Hosoyama A."/>
            <person name="Uohara A."/>
            <person name="Ohji S."/>
            <person name="Ichikawa N."/>
        </authorList>
    </citation>
    <scope>NUCLEOTIDE SEQUENCE [LARGE SCALE GENOMIC DNA]</scope>
    <source>
        <strain evidence="3 6">NBRC 100334</strain>
    </source>
</reference>
<keyword evidence="5" id="KW-1185">Reference proteome</keyword>
<organism evidence="3 6">
    <name type="scientific">Myxococcus virescens</name>
    <dbReference type="NCBI Taxonomy" id="83456"/>
    <lineage>
        <taxon>Bacteria</taxon>
        <taxon>Pseudomonadati</taxon>
        <taxon>Myxococcota</taxon>
        <taxon>Myxococcia</taxon>
        <taxon>Myxococcales</taxon>
        <taxon>Cystobacterineae</taxon>
        <taxon>Myxococcaceae</taxon>
        <taxon>Myxococcus</taxon>
    </lineage>
</organism>
<dbReference type="Pfam" id="PF13649">
    <property type="entry name" value="Methyltransf_25"/>
    <property type="match status" value="1"/>
</dbReference>
<dbReference type="CDD" id="cd02440">
    <property type="entry name" value="AdoMet_MTases"/>
    <property type="match status" value="1"/>
</dbReference>
<dbReference type="SUPFAM" id="SSF53335">
    <property type="entry name" value="S-adenosyl-L-methionine-dependent methyltransferases"/>
    <property type="match status" value="1"/>
</dbReference>
<dbReference type="InterPro" id="IPR029063">
    <property type="entry name" value="SAM-dependent_MTases_sf"/>
</dbReference>
<comment type="caution">
    <text evidence="3">The sequence shown here is derived from an EMBL/GenBank/DDBJ whole genome shotgun (WGS) entry which is preliminary data.</text>
</comment>
<proteinExistence type="predicted"/>